<gene>
    <name evidence="3" type="ORF">FOA19_23005</name>
</gene>
<dbReference type="Proteomes" id="UP000324133">
    <property type="component" value="Unassembled WGS sequence"/>
</dbReference>
<proteinExistence type="predicted"/>
<sequence length="286" mass="32198">MTAQRSLNSLMEAAQEIAKLQGQIQASMPPAMAEALREAANHQERMRSVGEALRKAALLHRGMPGIPSLNLASFYSPLRIGSPLSLAASITGHSPYPAWMASIGGIVNALKPAFPPQAGLSFLDFDLSGQIEEDLEQERILITETERVRSIIRNIYRDNEFIYSLDPRKYEVVVAELLQAKNFHVQLTQQTRDGGYDIIALQEIGGFPIKMLVECKRYRRDRPVGVEFIRSFMDVIHEEDANKGVIVTTSYFSPEAHKREAKAPHRLELKDRPVLLDWVSEYLRQG</sequence>
<comment type="caution">
    <text evidence="3">The sequence shown here is derived from an EMBL/GenBank/DDBJ whole genome shotgun (WGS) entry which is preliminary data.</text>
</comment>
<dbReference type="EMBL" id="VKKY01000005">
    <property type="protein sequence ID" value="KAA3435917.1"/>
    <property type="molecule type" value="Genomic_DNA"/>
</dbReference>
<keyword evidence="3" id="KW-0540">Nuclease</keyword>
<evidence type="ECO:0000313" key="3">
    <source>
        <dbReference type="EMBL" id="KAA3435917.1"/>
    </source>
</evidence>
<dbReference type="InterPro" id="IPR011856">
    <property type="entry name" value="tRNA_endonuc-like_dom_sf"/>
</dbReference>
<name>A0A5B6T7M9_9BACT</name>
<dbReference type="Pfam" id="PF04471">
    <property type="entry name" value="Mrr_cat"/>
    <property type="match status" value="1"/>
</dbReference>
<feature type="coiled-coil region" evidence="1">
    <location>
        <begin position="3"/>
        <end position="52"/>
    </location>
</feature>
<organism evidence="3 4">
    <name type="scientific">Rufibacter hautae</name>
    <dbReference type="NCBI Taxonomy" id="2595005"/>
    <lineage>
        <taxon>Bacteria</taxon>
        <taxon>Pseudomonadati</taxon>
        <taxon>Bacteroidota</taxon>
        <taxon>Cytophagia</taxon>
        <taxon>Cytophagales</taxon>
        <taxon>Hymenobacteraceae</taxon>
        <taxon>Rufibacter</taxon>
    </lineage>
</organism>
<keyword evidence="4" id="KW-1185">Reference proteome</keyword>
<keyword evidence="3" id="KW-0255">Endonuclease</keyword>
<dbReference type="GO" id="GO:0003677">
    <property type="term" value="F:DNA binding"/>
    <property type="evidence" value="ECO:0007669"/>
    <property type="project" value="InterPro"/>
</dbReference>
<dbReference type="PANTHER" id="PTHR30015:SF7">
    <property type="entry name" value="TYPE IV METHYL-DIRECTED RESTRICTION ENZYME ECOKMRR"/>
    <property type="match status" value="1"/>
</dbReference>
<reference evidence="3 4" key="1">
    <citation type="submission" date="2019-07" db="EMBL/GenBank/DDBJ databases">
        <title>Rufibacter sp. nov., isolated from lake sediment.</title>
        <authorList>
            <person name="Qu J.-H."/>
        </authorList>
    </citation>
    <scope>NUCLEOTIDE SEQUENCE [LARGE SCALE GENOMIC DNA]</scope>
    <source>
        <strain evidence="3 4">NBS58-1</strain>
    </source>
</reference>
<dbReference type="OrthoDB" id="9803736at2"/>
<dbReference type="Gene3D" id="3.40.1350.10">
    <property type="match status" value="1"/>
</dbReference>
<protein>
    <submittedName>
        <fullName evidence="3">Restriction endonuclease</fullName>
    </submittedName>
</protein>
<evidence type="ECO:0000313" key="4">
    <source>
        <dbReference type="Proteomes" id="UP000324133"/>
    </source>
</evidence>
<dbReference type="GO" id="GO:0009307">
    <property type="term" value="P:DNA restriction-modification system"/>
    <property type="evidence" value="ECO:0007669"/>
    <property type="project" value="InterPro"/>
</dbReference>
<dbReference type="InterPro" id="IPR052906">
    <property type="entry name" value="Type_IV_Methyl-Rstrct_Enzyme"/>
</dbReference>
<dbReference type="PANTHER" id="PTHR30015">
    <property type="entry name" value="MRR RESTRICTION SYSTEM PROTEIN"/>
    <property type="match status" value="1"/>
</dbReference>
<feature type="domain" description="Restriction endonuclease type IV Mrr" evidence="2">
    <location>
        <begin position="163"/>
        <end position="278"/>
    </location>
</feature>
<keyword evidence="1" id="KW-0175">Coiled coil</keyword>
<dbReference type="InterPro" id="IPR007560">
    <property type="entry name" value="Restrct_endonuc_IV_Mrr"/>
</dbReference>
<dbReference type="InterPro" id="IPR011335">
    <property type="entry name" value="Restrct_endonuc-II-like"/>
</dbReference>
<accession>A0A5B6T7M9</accession>
<dbReference type="GO" id="GO:0015666">
    <property type="term" value="F:restriction endodeoxyribonuclease activity"/>
    <property type="evidence" value="ECO:0007669"/>
    <property type="project" value="TreeGrafter"/>
</dbReference>
<evidence type="ECO:0000256" key="1">
    <source>
        <dbReference type="SAM" id="Coils"/>
    </source>
</evidence>
<dbReference type="SUPFAM" id="SSF52980">
    <property type="entry name" value="Restriction endonuclease-like"/>
    <property type="match status" value="1"/>
</dbReference>
<dbReference type="AlphaFoldDB" id="A0A5B6T7M9"/>
<evidence type="ECO:0000259" key="2">
    <source>
        <dbReference type="Pfam" id="PF04471"/>
    </source>
</evidence>
<keyword evidence="3" id="KW-0378">Hydrolase</keyword>